<evidence type="ECO:0000256" key="2">
    <source>
        <dbReference type="SAM" id="MobiDB-lite"/>
    </source>
</evidence>
<evidence type="ECO:0000256" key="1">
    <source>
        <dbReference type="ARBA" id="ARBA00004123"/>
    </source>
</evidence>
<dbReference type="AlphaFoldDB" id="A0A7R8YX42"/>
<feature type="region of interest" description="Disordered" evidence="2">
    <location>
        <begin position="1"/>
        <end position="127"/>
    </location>
</feature>
<proteinExistence type="predicted"/>
<feature type="compositionally biased region" description="Low complexity" evidence="2">
    <location>
        <begin position="270"/>
        <end position="284"/>
    </location>
</feature>
<dbReference type="GO" id="GO:0005634">
    <property type="term" value="C:nucleus"/>
    <property type="evidence" value="ECO:0007669"/>
    <property type="project" value="UniProtKB-SubCell"/>
</dbReference>
<name>A0A7R8YX42_HERIL</name>
<feature type="compositionally biased region" description="Basic residues" evidence="2">
    <location>
        <begin position="98"/>
        <end position="110"/>
    </location>
</feature>
<dbReference type="PROSITE" id="PS50803">
    <property type="entry name" value="OAR"/>
    <property type="match status" value="1"/>
</dbReference>
<feature type="region of interest" description="Disordered" evidence="2">
    <location>
        <begin position="266"/>
        <end position="290"/>
    </location>
</feature>
<dbReference type="Proteomes" id="UP000594454">
    <property type="component" value="Chromosome 4"/>
</dbReference>
<comment type="subcellular location">
    <subcellularLocation>
        <location evidence="1">Nucleus</location>
    </subcellularLocation>
</comment>
<accession>A0A7R8YX42</accession>
<organism evidence="4 5">
    <name type="scientific">Hermetia illucens</name>
    <name type="common">Black soldier fly</name>
    <dbReference type="NCBI Taxonomy" id="343691"/>
    <lineage>
        <taxon>Eukaryota</taxon>
        <taxon>Metazoa</taxon>
        <taxon>Ecdysozoa</taxon>
        <taxon>Arthropoda</taxon>
        <taxon>Hexapoda</taxon>
        <taxon>Insecta</taxon>
        <taxon>Pterygota</taxon>
        <taxon>Neoptera</taxon>
        <taxon>Endopterygota</taxon>
        <taxon>Diptera</taxon>
        <taxon>Brachycera</taxon>
        <taxon>Stratiomyomorpha</taxon>
        <taxon>Stratiomyidae</taxon>
        <taxon>Hermetiinae</taxon>
        <taxon>Hermetia</taxon>
    </lineage>
</organism>
<protein>
    <recommendedName>
        <fullName evidence="3">OAR domain-containing protein</fullName>
    </recommendedName>
</protein>
<evidence type="ECO:0000313" key="4">
    <source>
        <dbReference type="EMBL" id="CAD7087497.1"/>
    </source>
</evidence>
<evidence type="ECO:0000313" key="5">
    <source>
        <dbReference type="Proteomes" id="UP000594454"/>
    </source>
</evidence>
<feature type="compositionally biased region" description="Polar residues" evidence="2">
    <location>
        <begin position="85"/>
        <end position="94"/>
    </location>
</feature>
<dbReference type="Pfam" id="PF03826">
    <property type="entry name" value="OAR"/>
    <property type="match status" value="1"/>
</dbReference>
<sequence length="314" mass="33899">MHRKSLEAAEALKNEDSANSDRDETTSKCSDKSSSGNKTHRSSPCGTSSCPPPPPPHSQQSSQHASSTITVRTSSPASSTSSSPIDVQSSQGSPPQAHMHHLHPSHHHQQQHQSQHSHHNDVLMDGLNNSNKELNLVVNSSPPLSAPGGGHLVGLHHPVGPPGFHPDQDPEIFRNNSIACLRAKAQEHQARLLNSGLLLQVRSLAGLNSPAESSNASLSPQHVLTNCDSNGNLKIRDECTMQTNLTGSSAIQHSPSPMTKKISILDDHQTQSQQQQHQPQHQSSVTATNNDRNNLFYQLKSELNTNNTISCSDM</sequence>
<reference evidence="4 5" key="1">
    <citation type="submission" date="2020-11" db="EMBL/GenBank/DDBJ databases">
        <authorList>
            <person name="Wallbank WR R."/>
            <person name="Pardo Diaz C."/>
            <person name="Kozak K."/>
            <person name="Martin S."/>
            <person name="Jiggins C."/>
            <person name="Moest M."/>
            <person name="Warren A I."/>
            <person name="Generalovic N T."/>
            <person name="Byers J.R.P. K."/>
            <person name="Montejo-Kovacevich G."/>
            <person name="Yen C E."/>
        </authorList>
    </citation>
    <scope>NUCLEOTIDE SEQUENCE [LARGE SCALE GENOMIC DNA]</scope>
</reference>
<dbReference type="OrthoDB" id="6159439at2759"/>
<dbReference type="EMBL" id="LR899012">
    <property type="protein sequence ID" value="CAD7087497.1"/>
    <property type="molecule type" value="Genomic_DNA"/>
</dbReference>
<gene>
    <name evidence="4" type="ORF">HERILL_LOCUS10201</name>
</gene>
<feature type="domain" description="OAR" evidence="3">
    <location>
        <begin position="176"/>
        <end position="189"/>
    </location>
</feature>
<dbReference type="InterPro" id="IPR003654">
    <property type="entry name" value="OAR_dom"/>
</dbReference>
<feature type="compositionally biased region" description="Low complexity" evidence="2">
    <location>
        <begin position="58"/>
        <end position="84"/>
    </location>
</feature>
<keyword evidence="5" id="KW-1185">Reference proteome</keyword>
<feature type="compositionally biased region" description="Basic and acidic residues" evidence="2">
    <location>
        <begin position="1"/>
        <end position="31"/>
    </location>
</feature>
<evidence type="ECO:0000259" key="3">
    <source>
        <dbReference type="PROSITE" id="PS50803"/>
    </source>
</evidence>